<dbReference type="NCBIfam" id="TIGR00231">
    <property type="entry name" value="small_GTP"/>
    <property type="match status" value="1"/>
</dbReference>
<dbReference type="FunFam" id="3.40.50.300:FF:000098">
    <property type="entry name" value="Probable GTP-binding protein EngB"/>
    <property type="match status" value="1"/>
</dbReference>
<evidence type="ECO:0000256" key="5">
    <source>
        <dbReference type="ARBA" id="ARBA00022741"/>
    </source>
</evidence>
<dbReference type="GO" id="GO:0005829">
    <property type="term" value="C:cytosol"/>
    <property type="evidence" value="ECO:0007669"/>
    <property type="project" value="TreeGrafter"/>
</dbReference>
<evidence type="ECO:0000256" key="7">
    <source>
        <dbReference type="ARBA" id="ARBA00023134"/>
    </source>
</evidence>
<protein>
    <recommendedName>
        <fullName evidence="10">Probable GTP-binding protein EngB</fullName>
    </recommendedName>
</protein>
<comment type="function">
    <text evidence="10">Necessary for normal cell division and for the maintenance of normal septation.</text>
</comment>
<dbReference type="AlphaFoldDB" id="A0AAW7Z9E5"/>
<dbReference type="InterPro" id="IPR030393">
    <property type="entry name" value="G_ENGB_dom"/>
</dbReference>
<dbReference type="PANTHER" id="PTHR11649:SF13">
    <property type="entry name" value="ENGB-TYPE G DOMAIN-CONTAINING PROTEIN"/>
    <property type="match status" value="1"/>
</dbReference>
<gene>
    <name evidence="12" type="primary">yihA</name>
    <name evidence="10" type="synonym">engB</name>
    <name evidence="12" type="ORF">P6N53_03420</name>
</gene>
<keyword evidence="8 10" id="KW-0717">Septation</keyword>
<dbReference type="CDD" id="cd01876">
    <property type="entry name" value="YihA_EngB"/>
    <property type="match status" value="1"/>
</dbReference>
<feature type="domain" description="EngB-type G" evidence="11">
    <location>
        <begin position="22"/>
        <end position="195"/>
    </location>
</feature>
<dbReference type="HAMAP" id="MF_00321">
    <property type="entry name" value="GTPase_EngB"/>
    <property type="match status" value="1"/>
</dbReference>
<comment type="similarity">
    <text evidence="2 10">Belongs to the TRAFAC class TrmE-Era-EngA-EngB-Septin-like GTPase superfamily. EngB GTPase family.</text>
</comment>
<keyword evidence="9 10" id="KW-0131">Cell cycle</keyword>
<dbReference type="InterPro" id="IPR005225">
    <property type="entry name" value="Small_GTP-bd"/>
</dbReference>
<dbReference type="InterPro" id="IPR019987">
    <property type="entry name" value="GTP-bd_ribosome_bio_YsxC"/>
</dbReference>
<evidence type="ECO:0000256" key="4">
    <source>
        <dbReference type="ARBA" id="ARBA00022723"/>
    </source>
</evidence>
<dbReference type="EMBL" id="JARPTC010000004">
    <property type="protein sequence ID" value="MDO7786272.1"/>
    <property type="molecule type" value="Genomic_DNA"/>
</dbReference>
<dbReference type="NCBIfam" id="TIGR03598">
    <property type="entry name" value="GTPase_YsxC"/>
    <property type="match status" value="1"/>
</dbReference>
<comment type="cofactor">
    <cofactor evidence="1">
        <name>Mg(2+)</name>
        <dbReference type="ChEBI" id="CHEBI:18420"/>
    </cofactor>
</comment>
<dbReference type="InterPro" id="IPR006073">
    <property type="entry name" value="GTP-bd"/>
</dbReference>
<evidence type="ECO:0000256" key="2">
    <source>
        <dbReference type="ARBA" id="ARBA00009638"/>
    </source>
</evidence>
<evidence type="ECO:0000313" key="13">
    <source>
        <dbReference type="Proteomes" id="UP001172911"/>
    </source>
</evidence>
<keyword evidence="13" id="KW-1185">Reference proteome</keyword>
<evidence type="ECO:0000256" key="1">
    <source>
        <dbReference type="ARBA" id="ARBA00001946"/>
    </source>
</evidence>
<name>A0AAW7Z9E5_9FIRM</name>
<organism evidence="12 13">
    <name type="scientific">Desulforamulus aquiferis</name>
    <dbReference type="NCBI Taxonomy" id="1397668"/>
    <lineage>
        <taxon>Bacteria</taxon>
        <taxon>Bacillati</taxon>
        <taxon>Bacillota</taxon>
        <taxon>Clostridia</taxon>
        <taxon>Eubacteriales</taxon>
        <taxon>Peptococcaceae</taxon>
        <taxon>Desulforamulus</taxon>
    </lineage>
</organism>
<dbReference type="Pfam" id="PF01926">
    <property type="entry name" value="MMR_HSR1"/>
    <property type="match status" value="1"/>
</dbReference>
<dbReference type="GO" id="GO:0000917">
    <property type="term" value="P:division septum assembly"/>
    <property type="evidence" value="ECO:0007669"/>
    <property type="project" value="UniProtKB-KW"/>
</dbReference>
<evidence type="ECO:0000256" key="3">
    <source>
        <dbReference type="ARBA" id="ARBA00022618"/>
    </source>
</evidence>
<keyword evidence="5 10" id="KW-0547">Nucleotide-binding</keyword>
<accession>A0AAW7Z9E5</accession>
<keyword evidence="6" id="KW-0460">Magnesium</keyword>
<keyword evidence="4" id="KW-0479">Metal-binding</keyword>
<dbReference type="GO" id="GO:0046872">
    <property type="term" value="F:metal ion binding"/>
    <property type="evidence" value="ECO:0007669"/>
    <property type="project" value="UniProtKB-KW"/>
</dbReference>
<dbReference type="PROSITE" id="PS51706">
    <property type="entry name" value="G_ENGB"/>
    <property type="match status" value="1"/>
</dbReference>
<keyword evidence="3 10" id="KW-0132">Cell division</keyword>
<reference evidence="12" key="2">
    <citation type="submission" date="2023-03" db="EMBL/GenBank/DDBJ databases">
        <authorList>
            <person name="Zhang Z."/>
        </authorList>
    </citation>
    <scope>NUCLEOTIDE SEQUENCE</scope>
    <source>
        <strain evidence="12">DSA</strain>
    </source>
</reference>
<keyword evidence="7 10" id="KW-0342">GTP-binding</keyword>
<reference evidence="12" key="1">
    <citation type="journal article" date="2023" name="J. Hazard. Mater.">
        <title>Anaerobic biodegradation of pyrene and benzo[a]pyrene by a new sulfate-reducing Desulforamulus aquiferis strain DSA.</title>
        <authorList>
            <person name="Zhang Z."/>
            <person name="Sun J."/>
            <person name="Gong X."/>
            <person name="Wang C."/>
            <person name="Wang H."/>
        </authorList>
    </citation>
    <scope>NUCLEOTIDE SEQUENCE</scope>
    <source>
        <strain evidence="12">DSA</strain>
    </source>
</reference>
<dbReference type="RefSeq" id="WP_304541202.1">
    <property type="nucleotide sequence ID" value="NZ_JARPTC010000004.1"/>
</dbReference>
<evidence type="ECO:0000256" key="10">
    <source>
        <dbReference type="HAMAP-Rule" id="MF_00321"/>
    </source>
</evidence>
<dbReference type="Gene3D" id="3.40.50.300">
    <property type="entry name" value="P-loop containing nucleotide triphosphate hydrolases"/>
    <property type="match status" value="1"/>
</dbReference>
<dbReference type="InterPro" id="IPR027417">
    <property type="entry name" value="P-loop_NTPase"/>
</dbReference>
<dbReference type="Proteomes" id="UP001172911">
    <property type="component" value="Unassembled WGS sequence"/>
</dbReference>
<evidence type="ECO:0000313" key="12">
    <source>
        <dbReference type="EMBL" id="MDO7786272.1"/>
    </source>
</evidence>
<evidence type="ECO:0000256" key="9">
    <source>
        <dbReference type="ARBA" id="ARBA00023306"/>
    </source>
</evidence>
<evidence type="ECO:0000256" key="8">
    <source>
        <dbReference type="ARBA" id="ARBA00023210"/>
    </source>
</evidence>
<dbReference type="PANTHER" id="PTHR11649">
    <property type="entry name" value="MSS1/TRME-RELATED GTP-BINDING PROTEIN"/>
    <property type="match status" value="1"/>
</dbReference>
<proteinExistence type="inferred from homology"/>
<comment type="caution">
    <text evidence="12">The sequence shown here is derived from an EMBL/GenBank/DDBJ whole genome shotgun (WGS) entry which is preliminary data.</text>
</comment>
<dbReference type="GO" id="GO:0005525">
    <property type="term" value="F:GTP binding"/>
    <property type="evidence" value="ECO:0007669"/>
    <property type="project" value="UniProtKB-UniRule"/>
</dbReference>
<sequence length="195" mass="21833">MKIVSSEFLTSAVNPGGYPPGHFPEVAFVGRSNVGKSSLINKLVNRRGLARTSKTPGRTQLINFFTINDSFLMVDLPGYGFARVPEEVRSKWGKMIEGYLKNRESLKGVALLLDCRHTPTAQDKQMYQWLIHYQVPTVIVATKIDKLSNNQWSKQQGVIKKSLSLTPGQQIIPFSAETGRGKDELLLLLDSWVNE</sequence>
<evidence type="ECO:0000256" key="6">
    <source>
        <dbReference type="ARBA" id="ARBA00022842"/>
    </source>
</evidence>
<evidence type="ECO:0000259" key="11">
    <source>
        <dbReference type="PROSITE" id="PS51706"/>
    </source>
</evidence>
<dbReference type="SUPFAM" id="SSF52540">
    <property type="entry name" value="P-loop containing nucleoside triphosphate hydrolases"/>
    <property type="match status" value="1"/>
</dbReference>